<protein>
    <recommendedName>
        <fullName evidence="1">Cap-specific mRNA (nucleoside-2'-O-)-methyltransferase 1</fullName>
        <ecNumber evidence="1">2.1.1.57</ecNumber>
    </recommendedName>
    <alternativeName>
        <fullName evidence="1">Cap1 2'O-ribose methyltransferase 1</fullName>
    </alternativeName>
</protein>
<keyword evidence="1" id="KW-0808">Transferase</keyword>
<keyword evidence="1" id="KW-0539">Nucleus</keyword>
<reference evidence="5 6" key="1">
    <citation type="submission" date="2023-09" db="EMBL/GenBank/DDBJ databases">
        <title>Nesidiocoris tenuis whole genome shotgun sequence.</title>
        <authorList>
            <person name="Shibata T."/>
            <person name="Shimoda M."/>
            <person name="Kobayashi T."/>
            <person name="Uehara T."/>
        </authorList>
    </citation>
    <scope>NUCLEOTIDE SEQUENCE [LARGE SCALE GENOMIC DNA]</scope>
    <source>
        <strain evidence="5 6">Japan</strain>
    </source>
</reference>
<evidence type="ECO:0000259" key="4">
    <source>
        <dbReference type="PROSITE" id="PS51613"/>
    </source>
</evidence>
<comment type="subcellular location">
    <subcellularLocation>
        <location evidence="1">Nucleus</location>
    </subcellularLocation>
</comment>
<dbReference type="PROSITE" id="PS50174">
    <property type="entry name" value="G_PATCH"/>
    <property type="match status" value="1"/>
</dbReference>
<dbReference type="PANTHER" id="PTHR16121:SF0">
    <property type="entry name" value="CAP-SPECIFIC MRNA (NUCLEOSIDE-2'-O-)-METHYLTRANSFERASE 1"/>
    <property type="match status" value="1"/>
</dbReference>
<dbReference type="InterPro" id="IPR025816">
    <property type="entry name" value="RrmJ-type_MeTrfase"/>
</dbReference>
<dbReference type="SUPFAM" id="SSF53335">
    <property type="entry name" value="S-adenosyl-L-methionine-dependent methyltransferases"/>
    <property type="match status" value="1"/>
</dbReference>
<keyword evidence="6" id="KW-1185">Reference proteome</keyword>
<dbReference type="EMBL" id="AP028909">
    <property type="protein sequence ID" value="BES87818.1"/>
    <property type="molecule type" value="Genomic_DNA"/>
</dbReference>
<evidence type="ECO:0000313" key="5">
    <source>
        <dbReference type="EMBL" id="BES87818.1"/>
    </source>
</evidence>
<dbReference type="Proteomes" id="UP001307889">
    <property type="component" value="Chromosome 1"/>
</dbReference>
<dbReference type="Pfam" id="PF01728">
    <property type="entry name" value="FtsJ"/>
    <property type="match status" value="1"/>
</dbReference>
<evidence type="ECO:0000313" key="6">
    <source>
        <dbReference type="Proteomes" id="UP001307889"/>
    </source>
</evidence>
<comment type="function">
    <text evidence="1">S-adenosyl-L-methionine-dependent methyltransferase that mediates RNA cap1 2'-O-ribose methylation to the 5'-cap structure of RNAs. Methylates the ribose of the first nucleotide of a m(7)GpppG-capped mRNA to produce m(7)GpppNmp (cap1).</text>
</comment>
<keyword evidence="1" id="KW-0489">Methyltransferase</keyword>
<accession>A0ABN7A7A0</accession>
<dbReference type="PROSITE" id="PS51613">
    <property type="entry name" value="SAM_MT_RRMJ"/>
    <property type="match status" value="1"/>
</dbReference>
<dbReference type="SMART" id="SM00443">
    <property type="entry name" value="G_patch"/>
    <property type="match status" value="1"/>
</dbReference>
<dbReference type="InterPro" id="IPR050851">
    <property type="entry name" value="mRNA_Cap_2O-Ribose_MeTrfase"/>
</dbReference>
<keyword evidence="1" id="KW-0949">S-adenosyl-L-methionine</keyword>
<dbReference type="InterPro" id="IPR000467">
    <property type="entry name" value="G_patch_dom"/>
</dbReference>
<dbReference type="EC" id="2.1.1.57" evidence="1"/>
<proteinExistence type="predicted"/>
<dbReference type="Pfam" id="PF01585">
    <property type="entry name" value="G-patch"/>
    <property type="match status" value="1"/>
</dbReference>
<keyword evidence="1" id="KW-0506">mRNA capping</keyword>
<comment type="catalytic activity">
    <reaction evidence="1">
        <text>a 5'-end (N(7)-methyl 5'-triphosphoguanosine)-ribonucleoside in mRNA + S-adenosyl-L-methionine = a 5'-end (N(7)-methyl 5'-triphosphoguanosine)-(2'-O-methyl-ribonucleoside) in mRNA + S-adenosyl-L-homocysteine + H(+)</text>
        <dbReference type="Rhea" id="RHEA:67020"/>
        <dbReference type="Rhea" id="RHEA-COMP:17167"/>
        <dbReference type="Rhea" id="RHEA-COMP:17168"/>
        <dbReference type="ChEBI" id="CHEBI:15378"/>
        <dbReference type="ChEBI" id="CHEBI:57856"/>
        <dbReference type="ChEBI" id="CHEBI:59789"/>
        <dbReference type="ChEBI" id="CHEBI:156461"/>
        <dbReference type="ChEBI" id="CHEBI:167609"/>
        <dbReference type="EC" id="2.1.1.57"/>
    </reaction>
</comment>
<keyword evidence="1" id="KW-0507">mRNA processing</keyword>
<dbReference type="InterPro" id="IPR029063">
    <property type="entry name" value="SAM-dependent_MTases_sf"/>
</dbReference>
<sequence>MNIYLTNASGYTVHNRLRRLRVPKYNNMSFSLPCGSYLSDSSDTDDLCPVPEENPGQANHSNDNQLDDDDQGCDDSDNSDRGLITAGADFYRDGDVVRQRRQTTDSSDNEQDSETPVNTNQRRYKSFVPPAKQSRHGDDSVRPSMDSSGDEFGFGNRKRKLSEASSEDDSVHKPKESYEFDDRIKNLVTTAKRPKVEETVGYNIMQRMGYQSGQGLGKSGQGRVEPIELSKQKGRRGLGSVAPSLTPEDLVFDSTQEVVQEKEHYEWLSCVRGSLGYDTLQSWIEIGPKDLSIENMTTYVDANLLKHILNGKSVFDSLTGEELLKARSRSNPFETLKSGIFLNRAALKMANMDAVFDFMFTNPKIKDDEDNLIPMVGKDELLYFADVCAGPGGFSEYVLWRRKWRCKGFGFTLKGDCDFKLDSFFAGSPGTFETYYGVKEDGDVFDPDNITSLRDLVMRGTDSKGVHFMMADGGFSVDGQENIQELLSKQLYLCQFLVALTIVRNNGHFVCKLFDLFSPFSAGLVYLMYRSFKSICLFKPNTSRPANSERYIICKHKRSDCGPIRDYMFELNLLLIRLQRDDPDSDIVSIVPQSLLTGEEGKPFYDYLVESNNSLGQRQVVNLMKIAAFCRDPNLVEARQAELRSKCLKLWDVPDRPRASDRSGPDDVIKEICGVRAHEILRLKPAFLTPNKPLADTFGSILDWVCIPCSQELNFYLGLGRSKVYRYDLPKRGWVIDDKVRAELNPGTLVYGEVIPELKGEGRGMVQKNALHIIDGFSIGFETIANLPYAERIKMLKLYCKALDRVRDDCVCPVRVKESYELQNINDIFKQLTMRFDKQMTPILVIENERFKIRPRAIVFINIMKPPWTKKLSKSTGHVYFQNPETKRSEYLRGLNLSKDNINASARECIERLLLWKFDEGVGLQREGKSEGVLHKDELLEFVSS</sequence>
<dbReference type="PANTHER" id="PTHR16121">
    <property type="entry name" value="CAP-SPECIFIC MRNA (NUCLEOSIDE-2'-O-)-METHYLTRANSFERASE 1-RELATED"/>
    <property type="match status" value="1"/>
</dbReference>
<name>A0ABN7A7A0_9HEMI</name>
<feature type="compositionally biased region" description="Acidic residues" evidence="2">
    <location>
        <begin position="65"/>
        <end position="77"/>
    </location>
</feature>
<evidence type="ECO:0000259" key="3">
    <source>
        <dbReference type="PROSITE" id="PS50174"/>
    </source>
</evidence>
<dbReference type="Gene3D" id="3.40.50.12760">
    <property type="match status" value="1"/>
</dbReference>
<feature type="domain" description="G-patch" evidence="3">
    <location>
        <begin position="197"/>
        <end position="243"/>
    </location>
</feature>
<dbReference type="InterPro" id="IPR002877">
    <property type="entry name" value="RNA_MeTrfase_FtsJ_dom"/>
</dbReference>
<feature type="domain" description="RrmJ-type SAM-dependent 2'-O-MTase" evidence="4">
    <location>
        <begin position="340"/>
        <end position="558"/>
    </location>
</feature>
<organism evidence="5 6">
    <name type="scientific">Nesidiocoris tenuis</name>
    <dbReference type="NCBI Taxonomy" id="355587"/>
    <lineage>
        <taxon>Eukaryota</taxon>
        <taxon>Metazoa</taxon>
        <taxon>Ecdysozoa</taxon>
        <taxon>Arthropoda</taxon>
        <taxon>Hexapoda</taxon>
        <taxon>Insecta</taxon>
        <taxon>Pterygota</taxon>
        <taxon>Neoptera</taxon>
        <taxon>Paraneoptera</taxon>
        <taxon>Hemiptera</taxon>
        <taxon>Heteroptera</taxon>
        <taxon>Panheteroptera</taxon>
        <taxon>Cimicomorpha</taxon>
        <taxon>Miridae</taxon>
        <taxon>Dicyphina</taxon>
        <taxon>Nesidiocoris</taxon>
    </lineage>
</organism>
<gene>
    <name evidence="5" type="ORF">NTJ_00627</name>
</gene>
<evidence type="ECO:0000256" key="2">
    <source>
        <dbReference type="SAM" id="MobiDB-lite"/>
    </source>
</evidence>
<feature type="region of interest" description="Disordered" evidence="2">
    <location>
        <begin position="41"/>
        <end position="177"/>
    </location>
</feature>
<evidence type="ECO:0000256" key="1">
    <source>
        <dbReference type="RuleBase" id="RU368012"/>
    </source>
</evidence>